<sequence length="568" mass="62562">MAFATATSNATSFLRRRTERINEHAMQKKSLSGWVLPKQPSTFADEGSWSNADSDVTPLDRRTWSTWTILGFWFSDGLNAQGWMGAASIIAVGLTWREALYCLILGYTMVIIPLVLNGALGAHLHVNFAVASRASFGFYLSRVAVVIRMITALFWHAIQTYTGSTAMTQIIRSIWPSYLNIANTIPESVGITTHQMCSHVLFWSLQFPFLLIPPHKLRWFFVFKAVVVVVTSVAVVIALCIQAGGAGDIWDQEATVSGSTRNWLILSSMSSITGSWMTMGTNIPDFTRYLKKSRGVYWQALFMPFIASLIGIFGIIAASAGKILYGTYIWDPVELASHWDGPSGRCGAFFVGLCWVVAQIGTNVSANVISCSNDMATLFPKYISIRRGAIITTLIGGWVMVPWKIISSAASLLTFMSALAIFLAPIAAIMGADYWVVKKRNIDIPSLYRRRGRYRYHGGVNWRAAAALIISISPNLPGMVHAVNPSLPVGGIQYVYDVNILWGFTSAFVIYCVLSRFWPATETLIETTIRDEVTIVNGVEVYNDGLATPTEKESGLEETGLSVKYASV</sequence>
<dbReference type="GeneID" id="43603537"/>
<dbReference type="FunFam" id="1.10.4160.10:FF:000001">
    <property type="entry name" value="Uracil permease, putative"/>
    <property type="match status" value="1"/>
</dbReference>
<dbReference type="Gene3D" id="1.10.4160.10">
    <property type="entry name" value="Hydantoin permease"/>
    <property type="match status" value="1"/>
</dbReference>
<evidence type="ECO:0000256" key="2">
    <source>
        <dbReference type="ARBA" id="ARBA00008974"/>
    </source>
</evidence>
<dbReference type="AlphaFoldDB" id="A0A370T8M0"/>
<dbReference type="OrthoDB" id="2018619at2759"/>
<feature type="transmembrane region" description="Helical" evidence="6">
    <location>
        <begin position="494"/>
        <end position="514"/>
    </location>
</feature>
<dbReference type="InterPro" id="IPR012681">
    <property type="entry name" value="NCS1"/>
</dbReference>
<feature type="transmembrane region" description="Helical" evidence="6">
    <location>
        <begin position="219"/>
        <end position="244"/>
    </location>
</feature>
<evidence type="ECO:0000256" key="4">
    <source>
        <dbReference type="ARBA" id="ARBA00022989"/>
    </source>
</evidence>
<feature type="transmembrane region" description="Helical" evidence="6">
    <location>
        <begin position="348"/>
        <end position="369"/>
    </location>
</feature>
<keyword evidence="4 6" id="KW-1133">Transmembrane helix</keyword>
<protein>
    <recommendedName>
        <fullName evidence="9">Allantoin permease</fullName>
    </recommendedName>
</protein>
<feature type="transmembrane region" description="Helical" evidence="6">
    <location>
        <begin position="136"/>
        <end position="158"/>
    </location>
</feature>
<comment type="similarity">
    <text evidence="2">Belongs to the purine-cytosine permease (2.A.39) family.</text>
</comment>
<dbReference type="NCBIfam" id="TIGR00800">
    <property type="entry name" value="ncs1"/>
    <property type="match status" value="1"/>
</dbReference>
<accession>A0A370T8M0</accession>
<name>A0A370T8M0_9HELO</name>
<feature type="transmembrane region" description="Helical" evidence="6">
    <location>
        <begin position="412"/>
        <end position="436"/>
    </location>
</feature>
<organism evidence="7 8">
    <name type="scientific">Venustampulla echinocandica</name>
    <dbReference type="NCBI Taxonomy" id="2656787"/>
    <lineage>
        <taxon>Eukaryota</taxon>
        <taxon>Fungi</taxon>
        <taxon>Dikarya</taxon>
        <taxon>Ascomycota</taxon>
        <taxon>Pezizomycotina</taxon>
        <taxon>Leotiomycetes</taxon>
        <taxon>Helotiales</taxon>
        <taxon>Pleuroascaceae</taxon>
        <taxon>Venustampulla</taxon>
    </lineage>
</organism>
<dbReference type="GO" id="GO:0005886">
    <property type="term" value="C:plasma membrane"/>
    <property type="evidence" value="ECO:0007669"/>
    <property type="project" value="TreeGrafter"/>
</dbReference>
<dbReference type="RefSeq" id="XP_031864523.1">
    <property type="nucleotide sequence ID" value="XM_032019311.1"/>
</dbReference>
<evidence type="ECO:0000313" key="7">
    <source>
        <dbReference type="EMBL" id="RDL29708.1"/>
    </source>
</evidence>
<keyword evidence="5 6" id="KW-0472">Membrane</keyword>
<dbReference type="CDD" id="cd11482">
    <property type="entry name" value="SLC-NCS1sbd_NRT1-like"/>
    <property type="match status" value="1"/>
</dbReference>
<evidence type="ECO:0008006" key="9">
    <source>
        <dbReference type="Google" id="ProtNLM"/>
    </source>
</evidence>
<dbReference type="InterPro" id="IPR001248">
    <property type="entry name" value="Pur-cyt_permease"/>
</dbReference>
<feature type="transmembrane region" description="Helical" evidence="6">
    <location>
        <begin position="456"/>
        <end position="474"/>
    </location>
</feature>
<dbReference type="PANTHER" id="PTHR30618:SF0">
    <property type="entry name" value="PURINE-URACIL PERMEASE NCS1"/>
    <property type="match status" value="1"/>
</dbReference>
<evidence type="ECO:0000256" key="3">
    <source>
        <dbReference type="ARBA" id="ARBA00022692"/>
    </source>
</evidence>
<dbReference type="EMBL" id="NPIC01000019">
    <property type="protein sequence ID" value="RDL29708.1"/>
    <property type="molecule type" value="Genomic_DNA"/>
</dbReference>
<comment type="caution">
    <text evidence="7">The sequence shown here is derived from an EMBL/GenBank/DDBJ whole genome shotgun (WGS) entry which is preliminary data.</text>
</comment>
<evidence type="ECO:0000313" key="8">
    <source>
        <dbReference type="Proteomes" id="UP000254866"/>
    </source>
</evidence>
<feature type="transmembrane region" description="Helical" evidence="6">
    <location>
        <begin position="389"/>
        <end position="406"/>
    </location>
</feature>
<feature type="transmembrane region" description="Helical" evidence="6">
    <location>
        <begin position="264"/>
        <end position="283"/>
    </location>
</feature>
<evidence type="ECO:0000256" key="6">
    <source>
        <dbReference type="SAM" id="Phobius"/>
    </source>
</evidence>
<keyword evidence="8" id="KW-1185">Reference proteome</keyword>
<feature type="transmembrane region" description="Helical" evidence="6">
    <location>
        <begin position="295"/>
        <end position="328"/>
    </location>
</feature>
<keyword evidence="3 6" id="KW-0812">Transmembrane</keyword>
<comment type="subcellular location">
    <subcellularLocation>
        <location evidence="1">Membrane</location>
        <topology evidence="1">Multi-pass membrane protein</topology>
    </subcellularLocation>
</comment>
<dbReference type="GO" id="GO:0015205">
    <property type="term" value="F:nucleobase transmembrane transporter activity"/>
    <property type="evidence" value="ECO:0007669"/>
    <property type="project" value="TreeGrafter"/>
</dbReference>
<evidence type="ECO:0000256" key="5">
    <source>
        <dbReference type="ARBA" id="ARBA00023136"/>
    </source>
</evidence>
<proteinExistence type="inferred from homology"/>
<gene>
    <name evidence="7" type="ORF">BP5553_10688</name>
</gene>
<reference evidence="7 8" key="1">
    <citation type="journal article" date="2018" name="IMA Fungus">
        <title>IMA Genome-F 9: Draft genome sequence of Annulohypoxylon stygium, Aspergillus mulundensis, Berkeleyomyces basicola (syn. Thielaviopsis basicola), Ceratocystis smalleyi, two Cercospora beticola strains, Coleophoma cylindrospora, Fusarium fracticaudum, Phialophora cf. hyalina, and Morchella septimelata.</title>
        <authorList>
            <person name="Wingfield B.D."/>
            <person name="Bills G.F."/>
            <person name="Dong Y."/>
            <person name="Huang W."/>
            <person name="Nel W.J."/>
            <person name="Swalarsk-Parry B.S."/>
            <person name="Vaghefi N."/>
            <person name="Wilken P.M."/>
            <person name="An Z."/>
            <person name="de Beer Z.W."/>
            <person name="De Vos L."/>
            <person name="Chen L."/>
            <person name="Duong T.A."/>
            <person name="Gao Y."/>
            <person name="Hammerbacher A."/>
            <person name="Kikkert J.R."/>
            <person name="Li Y."/>
            <person name="Li H."/>
            <person name="Li K."/>
            <person name="Li Q."/>
            <person name="Liu X."/>
            <person name="Ma X."/>
            <person name="Naidoo K."/>
            <person name="Pethybridge S.J."/>
            <person name="Sun J."/>
            <person name="Steenkamp E.T."/>
            <person name="van der Nest M.A."/>
            <person name="van Wyk S."/>
            <person name="Wingfield M.J."/>
            <person name="Xiong C."/>
            <person name="Yue Q."/>
            <person name="Zhang X."/>
        </authorList>
    </citation>
    <scope>NUCLEOTIDE SEQUENCE [LARGE SCALE GENOMIC DNA]</scope>
    <source>
        <strain evidence="7 8">BP 5553</strain>
    </source>
</reference>
<dbReference type="Proteomes" id="UP000254866">
    <property type="component" value="Unassembled WGS sequence"/>
</dbReference>
<dbReference type="InterPro" id="IPR045225">
    <property type="entry name" value="Uracil/uridine/allantoin_perm"/>
</dbReference>
<evidence type="ECO:0000256" key="1">
    <source>
        <dbReference type="ARBA" id="ARBA00004141"/>
    </source>
</evidence>
<dbReference type="Pfam" id="PF02133">
    <property type="entry name" value="Transp_cyt_pur"/>
    <property type="match status" value="1"/>
</dbReference>
<feature type="transmembrane region" description="Helical" evidence="6">
    <location>
        <begin position="99"/>
        <end position="116"/>
    </location>
</feature>
<dbReference type="PANTHER" id="PTHR30618">
    <property type="entry name" value="NCS1 FAMILY PURINE/PYRIMIDINE TRANSPORTER"/>
    <property type="match status" value="1"/>
</dbReference>